<gene>
    <name evidence="1" type="ORF">BJ138DRAFT_1072945</name>
</gene>
<reference evidence="1" key="1">
    <citation type="journal article" date="2021" name="New Phytol.">
        <title>Evolutionary innovations through gain and loss of genes in the ectomycorrhizal Boletales.</title>
        <authorList>
            <person name="Wu G."/>
            <person name="Miyauchi S."/>
            <person name="Morin E."/>
            <person name="Kuo A."/>
            <person name="Drula E."/>
            <person name="Varga T."/>
            <person name="Kohler A."/>
            <person name="Feng B."/>
            <person name="Cao Y."/>
            <person name="Lipzen A."/>
            <person name="Daum C."/>
            <person name="Hundley H."/>
            <person name="Pangilinan J."/>
            <person name="Johnson J."/>
            <person name="Barry K."/>
            <person name="LaButti K."/>
            <person name="Ng V."/>
            <person name="Ahrendt S."/>
            <person name="Min B."/>
            <person name="Choi I.G."/>
            <person name="Park H."/>
            <person name="Plett J.M."/>
            <person name="Magnuson J."/>
            <person name="Spatafora J.W."/>
            <person name="Nagy L.G."/>
            <person name="Henrissat B."/>
            <person name="Grigoriev I.V."/>
            <person name="Yang Z.L."/>
            <person name="Xu J."/>
            <person name="Martin F.M."/>
        </authorList>
    </citation>
    <scope>NUCLEOTIDE SEQUENCE</scope>
    <source>
        <strain evidence="1">ATCC 28755</strain>
    </source>
</reference>
<accession>A0ACB7ZWR2</accession>
<comment type="caution">
    <text evidence="1">The sequence shown here is derived from an EMBL/GenBank/DDBJ whole genome shotgun (WGS) entry which is preliminary data.</text>
</comment>
<organism evidence="1 2">
    <name type="scientific">Hygrophoropsis aurantiaca</name>
    <dbReference type="NCBI Taxonomy" id="72124"/>
    <lineage>
        <taxon>Eukaryota</taxon>
        <taxon>Fungi</taxon>
        <taxon>Dikarya</taxon>
        <taxon>Basidiomycota</taxon>
        <taxon>Agaricomycotina</taxon>
        <taxon>Agaricomycetes</taxon>
        <taxon>Agaricomycetidae</taxon>
        <taxon>Boletales</taxon>
        <taxon>Coniophorineae</taxon>
        <taxon>Hygrophoropsidaceae</taxon>
        <taxon>Hygrophoropsis</taxon>
    </lineage>
</organism>
<name>A0ACB7ZWR2_9AGAM</name>
<evidence type="ECO:0000313" key="1">
    <source>
        <dbReference type="EMBL" id="KAH7905213.1"/>
    </source>
</evidence>
<protein>
    <submittedName>
        <fullName evidence="1">Uncharacterized protein</fullName>
    </submittedName>
</protein>
<dbReference type="EMBL" id="MU268243">
    <property type="protein sequence ID" value="KAH7905213.1"/>
    <property type="molecule type" value="Genomic_DNA"/>
</dbReference>
<proteinExistence type="predicted"/>
<dbReference type="Proteomes" id="UP000790377">
    <property type="component" value="Unassembled WGS sequence"/>
</dbReference>
<evidence type="ECO:0000313" key="2">
    <source>
        <dbReference type="Proteomes" id="UP000790377"/>
    </source>
</evidence>
<feature type="non-terminal residue" evidence="1">
    <location>
        <position position="321"/>
    </location>
</feature>
<keyword evidence="2" id="KW-1185">Reference proteome</keyword>
<sequence>MNTEPKRAPWTFVADTLINNLRPAGIKSSKDLNIFLQQWSPPTQGARANTLPNEIISILKTAKRYNMSFAPRNLSQTLKIELPAWFHLGAPPKTYHRTRDECLKNNHHSNRISDLIKLTSRLNPHEQNPEYIHHARKNCKCKKCKDDRARGCDNPHKCTVTAQKILDSINPKLNHTNNPTNDNLTLTHTRKEKNQRAIETGRGEIIFDPSITSNQSLNECFRIFGRQDNDSNQPAWRPQHQPRQRIQMNEITKVYTDGSCINNGKQNARSGSGIWFGPDDPRNTHTRTPGPNQSNQAAEIIAVIKAAQICDPFTQLAIITD</sequence>